<gene>
    <name evidence="1" type="ORF">A2851_00215</name>
</gene>
<dbReference type="Pfam" id="PF12441">
    <property type="entry name" value="CopG_antitoxin"/>
    <property type="match status" value="1"/>
</dbReference>
<sequence>MKAKKKVPYFKNEDNERDFWARADLTDYADKSEFVRASFPNLKPTSASVSLRIPRHLLIRLKERANQLDVPYQSLMKQYIARGVSKDE</sequence>
<reference evidence="1 2" key="1">
    <citation type="journal article" date="2016" name="Nat. Commun.">
        <title>Thousands of microbial genomes shed light on interconnected biogeochemical processes in an aquifer system.</title>
        <authorList>
            <person name="Anantharaman K."/>
            <person name="Brown C.T."/>
            <person name="Hug L.A."/>
            <person name="Sharon I."/>
            <person name="Castelle C.J."/>
            <person name="Probst A.J."/>
            <person name="Thomas B.C."/>
            <person name="Singh A."/>
            <person name="Wilkins M.J."/>
            <person name="Karaoz U."/>
            <person name="Brodie E.L."/>
            <person name="Williams K.H."/>
            <person name="Hubbard S.S."/>
            <person name="Banfield J.F."/>
        </authorList>
    </citation>
    <scope>NUCLEOTIDE SEQUENCE [LARGE SCALE GENOMIC DNA]</scope>
</reference>
<protein>
    <recommendedName>
        <fullName evidence="3">CopG family transcriptional regulator</fullName>
    </recommendedName>
</protein>
<dbReference type="EMBL" id="MFKT01000013">
    <property type="protein sequence ID" value="OGG53394.1"/>
    <property type="molecule type" value="Genomic_DNA"/>
</dbReference>
<evidence type="ECO:0000313" key="2">
    <source>
        <dbReference type="Proteomes" id="UP000176863"/>
    </source>
</evidence>
<name>A0A1F6CW53_9BACT</name>
<dbReference type="STRING" id="1798480.A2851_00215"/>
<proteinExistence type="predicted"/>
<evidence type="ECO:0000313" key="1">
    <source>
        <dbReference type="EMBL" id="OGG53394.1"/>
    </source>
</evidence>
<dbReference type="Proteomes" id="UP000176863">
    <property type="component" value="Unassembled WGS sequence"/>
</dbReference>
<dbReference type="AlphaFoldDB" id="A0A1F6CW53"/>
<dbReference type="InterPro" id="IPR022148">
    <property type="entry name" value="CopG_antitoxin"/>
</dbReference>
<organism evidence="1 2">
    <name type="scientific">Candidatus Kaiserbacteria bacterium RIFCSPHIGHO2_01_FULL_53_29</name>
    <dbReference type="NCBI Taxonomy" id="1798480"/>
    <lineage>
        <taxon>Bacteria</taxon>
        <taxon>Candidatus Kaiseribacteriota</taxon>
    </lineage>
</organism>
<evidence type="ECO:0008006" key="3">
    <source>
        <dbReference type="Google" id="ProtNLM"/>
    </source>
</evidence>
<comment type="caution">
    <text evidence="1">The sequence shown here is derived from an EMBL/GenBank/DDBJ whole genome shotgun (WGS) entry which is preliminary data.</text>
</comment>
<accession>A0A1F6CW53</accession>